<feature type="transmembrane region" description="Helical" evidence="1">
    <location>
        <begin position="139"/>
        <end position="160"/>
    </location>
</feature>
<proteinExistence type="predicted"/>
<dbReference type="PANTHER" id="PTHR22718:SF34">
    <property type="entry name" value="G-PROTEIN COUPLED RECEPTORS FAMILY 1 PROFILE DOMAIN-CONTAINING PROTEIN"/>
    <property type="match status" value="1"/>
</dbReference>
<comment type="caution">
    <text evidence="2">The sequence shown here is derived from an EMBL/GenBank/DDBJ whole genome shotgun (WGS) entry which is preliminary data.</text>
</comment>
<evidence type="ECO:0000313" key="2">
    <source>
        <dbReference type="EMBL" id="GMS89971.1"/>
    </source>
</evidence>
<dbReference type="Gene3D" id="1.20.1070.10">
    <property type="entry name" value="Rhodopsin 7-helix transmembrane proteins"/>
    <property type="match status" value="1"/>
</dbReference>
<dbReference type="Proteomes" id="UP001432027">
    <property type="component" value="Unassembled WGS sequence"/>
</dbReference>
<feature type="transmembrane region" description="Helical" evidence="1">
    <location>
        <begin position="43"/>
        <end position="62"/>
    </location>
</feature>
<organism evidence="2 3">
    <name type="scientific">Pristionchus entomophagus</name>
    <dbReference type="NCBI Taxonomy" id="358040"/>
    <lineage>
        <taxon>Eukaryota</taxon>
        <taxon>Metazoa</taxon>
        <taxon>Ecdysozoa</taxon>
        <taxon>Nematoda</taxon>
        <taxon>Chromadorea</taxon>
        <taxon>Rhabditida</taxon>
        <taxon>Rhabditina</taxon>
        <taxon>Diplogasteromorpha</taxon>
        <taxon>Diplogasteroidea</taxon>
        <taxon>Neodiplogasteridae</taxon>
        <taxon>Pristionchus</taxon>
    </lineage>
</organism>
<reference evidence="2" key="1">
    <citation type="submission" date="2023-10" db="EMBL/GenBank/DDBJ databases">
        <title>Genome assembly of Pristionchus species.</title>
        <authorList>
            <person name="Yoshida K."/>
            <person name="Sommer R.J."/>
        </authorList>
    </citation>
    <scope>NUCLEOTIDE SEQUENCE</scope>
    <source>
        <strain evidence="2">RS0144</strain>
    </source>
</reference>
<keyword evidence="1" id="KW-0472">Membrane</keyword>
<dbReference type="EMBL" id="BTSX01000003">
    <property type="protein sequence ID" value="GMS89971.1"/>
    <property type="molecule type" value="Genomic_DNA"/>
</dbReference>
<protein>
    <recommendedName>
        <fullName evidence="4">G protein-coupled receptor</fullName>
    </recommendedName>
</protein>
<keyword evidence="3" id="KW-1185">Reference proteome</keyword>
<feature type="transmembrane region" description="Helical" evidence="1">
    <location>
        <begin position="6"/>
        <end position="31"/>
    </location>
</feature>
<keyword evidence="1" id="KW-0812">Transmembrane</keyword>
<evidence type="ECO:0000256" key="1">
    <source>
        <dbReference type="SAM" id="Phobius"/>
    </source>
</evidence>
<feature type="non-terminal residue" evidence="2">
    <location>
        <position position="1"/>
    </location>
</feature>
<gene>
    <name evidence="2" type="ORF">PENTCL1PPCAC_12146</name>
</gene>
<evidence type="ECO:0008006" key="4">
    <source>
        <dbReference type="Google" id="ProtNLM"/>
    </source>
</evidence>
<evidence type="ECO:0000313" key="3">
    <source>
        <dbReference type="Proteomes" id="UP001432027"/>
    </source>
</evidence>
<dbReference type="AlphaFoldDB" id="A0AAV5T391"/>
<accession>A0AAV5T391</accession>
<sequence length="165" mass="18801">LLIIFLSYFFVLLMFLCDLIQLSITTYNVVYMAFRQAVVTTPFSLVNQIVFFVSGAALWSYVCTLGVVAVNRVVCVAFPIQFKALFTTSLSRRLIAHCVGLGTIISSPHLHPCCRLLSFPEWHTTAYYPFHTWYRYLDFVVSSLCALTIAVCYSLMFFVMRTSAK</sequence>
<keyword evidence="1" id="KW-1133">Transmembrane helix</keyword>
<name>A0AAV5T391_9BILA</name>
<dbReference type="PANTHER" id="PTHR22718">
    <property type="entry name" value="SERPENTINE RECEPTOR, CLASS X"/>
    <property type="match status" value="1"/>
</dbReference>
<dbReference type="SUPFAM" id="SSF81321">
    <property type="entry name" value="Family A G protein-coupled receptor-like"/>
    <property type="match status" value="1"/>
</dbReference>